<keyword evidence="2 6" id="KW-0732">Signal</keyword>
<dbReference type="InterPro" id="IPR053724">
    <property type="entry name" value="OMP_A26_sf"/>
</dbReference>
<organism evidence="9 10">
    <name type="scientific">Methylobacterium brachythecii</name>
    <dbReference type="NCBI Taxonomy" id="1176177"/>
    <lineage>
        <taxon>Bacteria</taxon>
        <taxon>Pseudomonadati</taxon>
        <taxon>Pseudomonadota</taxon>
        <taxon>Alphaproteobacteria</taxon>
        <taxon>Hyphomicrobiales</taxon>
        <taxon>Methylobacteriaceae</taxon>
        <taxon>Methylobacterium</taxon>
    </lineage>
</organism>
<dbReference type="InterPro" id="IPR051692">
    <property type="entry name" value="OMP-like"/>
</dbReference>
<evidence type="ECO:0000313" key="10">
    <source>
        <dbReference type="Proteomes" id="UP000517759"/>
    </source>
</evidence>
<reference evidence="8" key="1">
    <citation type="journal article" date="2014" name="Int. J. Syst. Evol. Microbiol.">
        <title>Complete genome of a new Firmicutes species belonging to the dominant human colonic microbiota ('Ruminococcus bicirculans') reveals two chromosomes and a selective capacity to utilize plant glucans.</title>
        <authorList>
            <consortium name="NISC Comparative Sequencing Program"/>
            <person name="Wegmann U."/>
            <person name="Louis P."/>
            <person name="Goesmann A."/>
            <person name="Henrissat B."/>
            <person name="Duncan S.H."/>
            <person name="Flint H.J."/>
        </authorList>
    </citation>
    <scope>NUCLEOTIDE SEQUENCE</scope>
    <source>
        <strain evidence="8">NBRC 107710</strain>
    </source>
</reference>
<dbReference type="InterPro" id="IPR027385">
    <property type="entry name" value="Beta-barrel_OMP"/>
</dbReference>
<dbReference type="SUPFAM" id="SSF56925">
    <property type="entry name" value="OMPA-like"/>
    <property type="match status" value="1"/>
</dbReference>
<feature type="signal peptide" evidence="6">
    <location>
        <begin position="1"/>
        <end position="19"/>
    </location>
</feature>
<reference evidence="8" key="4">
    <citation type="submission" date="2023-01" db="EMBL/GenBank/DDBJ databases">
        <title>Draft genome sequence of Methylobacterium brachythecii strain NBRC 107710.</title>
        <authorList>
            <person name="Sun Q."/>
            <person name="Mori K."/>
        </authorList>
    </citation>
    <scope>NUCLEOTIDE SEQUENCE</scope>
    <source>
        <strain evidence="8">NBRC 107710</strain>
    </source>
</reference>
<comment type="caution">
    <text evidence="9">The sequence shown here is derived from an EMBL/GenBank/DDBJ whole genome shotgun (WGS) entry which is preliminary data.</text>
</comment>
<feature type="chain" id="PRO_5031557845" evidence="6">
    <location>
        <begin position="20"/>
        <end position="572"/>
    </location>
</feature>
<dbReference type="Gene3D" id="2.40.160.20">
    <property type="match status" value="1"/>
</dbReference>
<evidence type="ECO:0000256" key="1">
    <source>
        <dbReference type="ARBA" id="ARBA00004442"/>
    </source>
</evidence>
<dbReference type="EMBL" id="JACIDN010000004">
    <property type="protein sequence ID" value="MBB3903230.1"/>
    <property type="molecule type" value="Genomic_DNA"/>
</dbReference>
<comment type="subcellular location">
    <subcellularLocation>
        <location evidence="1">Cell outer membrane</location>
    </subcellularLocation>
</comment>
<dbReference type="InterPro" id="IPR011250">
    <property type="entry name" value="OMP/PagP_B-barrel"/>
</dbReference>
<sequence>MRAALFALPLVGWSAAAFAADLPVRTAPVVVAPPLFTWGGYYGGLFAGYGTIDDGGRSVCVSPAAGLGGTGCATVPSLRRDSGDFVAGSAVGYNYQLGSGVVLGVEGDISFTRLRGYALQQGVFPLVGGGNSGPSTFHIGQRLDSLSTIRGRLGYAFGNTLVYATGGVAGGEVRVDADGSSVAQGPYGSQKTDFRLGYAVGAGIEQAFTSRLSVKVEGLYYDLGDRTVLGVNGAGIAYGNRVETNGYLARIGLNYRLGNEIGDVLPGFSIINDILHPSTAAAPVATTWDFETGERYFYSSGSHRYSLGSPANAGQLNSALNYGNFSAHSAETFARLDHNPSGLFLKGFFGSGFVNSGKLNDRDFPPVVATASNAVSKIKDGDIAYATIDAGYTFLRGSNYRLGGFLGYQYYSELANGFGCSQAGAAATCSGAAQVPTNVKVLSEDAHWNAMRVGLTGEVRYDRFKLALEGAYLPVVNLDGYDRHWLRPSINPLPQSGTGDGYFLQGIVSYDLSPVISLGVGGRYWKMNADNGRTQFPFSPSSPTKFETDRYGGFVQITHKLPDLGIASLITK</sequence>
<evidence type="ECO:0000256" key="5">
    <source>
        <dbReference type="ARBA" id="ARBA00038306"/>
    </source>
</evidence>
<dbReference type="InterPro" id="IPR020080">
    <property type="entry name" value="OM_adhesin/peptidase_omptin"/>
</dbReference>
<keyword evidence="4" id="KW-0998">Cell outer membrane</keyword>
<dbReference type="RefSeq" id="WP_183505932.1">
    <property type="nucleotide sequence ID" value="NZ_BSPG01000031.1"/>
</dbReference>
<keyword evidence="3" id="KW-0472">Membrane</keyword>
<dbReference type="GO" id="GO:0004190">
    <property type="term" value="F:aspartic-type endopeptidase activity"/>
    <property type="evidence" value="ECO:0007669"/>
    <property type="project" value="InterPro"/>
</dbReference>
<evidence type="ECO:0000256" key="4">
    <source>
        <dbReference type="ARBA" id="ARBA00023237"/>
    </source>
</evidence>
<comment type="similarity">
    <text evidence="5">Belongs to the Omp25/RopB family.</text>
</comment>
<evidence type="ECO:0000313" key="9">
    <source>
        <dbReference type="EMBL" id="MBB3903230.1"/>
    </source>
</evidence>
<evidence type="ECO:0000313" key="11">
    <source>
        <dbReference type="Proteomes" id="UP001156881"/>
    </source>
</evidence>
<dbReference type="SUPFAM" id="SSF69917">
    <property type="entry name" value="OMPT-like"/>
    <property type="match status" value="1"/>
</dbReference>
<evidence type="ECO:0000256" key="2">
    <source>
        <dbReference type="ARBA" id="ARBA00022729"/>
    </source>
</evidence>
<feature type="domain" description="Outer membrane protein beta-barrel" evidence="7">
    <location>
        <begin position="37"/>
        <end position="237"/>
    </location>
</feature>
<dbReference type="Proteomes" id="UP000517759">
    <property type="component" value="Unassembled WGS sequence"/>
</dbReference>
<evidence type="ECO:0000313" key="8">
    <source>
        <dbReference type="EMBL" id="GLS46008.1"/>
    </source>
</evidence>
<dbReference type="PANTHER" id="PTHR34001">
    <property type="entry name" value="BLL7405 PROTEIN"/>
    <property type="match status" value="1"/>
</dbReference>
<dbReference type="GO" id="GO:0006508">
    <property type="term" value="P:proteolysis"/>
    <property type="evidence" value="ECO:0007669"/>
    <property type="project" value="InterPro"/>
</dbReference>
<dbReference type="PANTHER" id="PTHR34001:SF3">
    <property type="entry name" value="BLL7405 PROTEIN"/>
    <property type="match status" value="1"/>
</dbReference>
<accession>A0A7W6F7C3</accession>
<gene>
    <name evidence="8" type="ORF">GCM10007884_39990</name>
    <name evidence="9" type="ORF">GGR33_002732</name>
</gene>
<dbReference type="InterPro" id="IPR000036">
    <property type="entry name" value="Peptidase_A26_omptin"/>
</dbReference>
<dbReference type="EMBL" id="BSPG01000031">
    <property type="protein sequence ID" value="GLS46008.1"/>
    <property type="molecule type" value="Genomic_DNA"/>
</dbReference>
<proteinExistence type="inferred from homology"/>
<dbReference type="AlphaFoldDB" id="A0A7W6F7C3"/>
<reference evidence="9 10" key="3">
    <citation type="submission" date="2020-08" db="EMBL/GenBank/DDBJ databases">
        <title>Genomic Encyclopedia of Type Strains, Phase IV (KMG-IV): sequencing the most valuable type-strain genomes for metagenomic binning, comparative biology and taxonomic classification.</title>
        <authorList>
            <person name="Goeker M."/>
        </authorList>
    </citation>
    <scope>NUCLEOTIDE SEQUENCE [LARGE SCALE GENOMIC DNA]</scope>
    <source>
        <strain evidence="9 10">DSM 24105</strain>
    </source>
</reference>
<dbReference type="Pfam" id="PF01278">
    <property type="entry name" value="Omptin"/>
    <property type="match status" value="1"/>
</dbReference>
<dbReference type="GO" id="GO:0009279">
    <property type="term" value="C:cell outer membrane"/>
    <property type="evidence" value="ECO:0007669"/>
    <property type="project" value="UniProtKB-SubCell"/>
</dbReference>
<keyword evidence="11" id="KW-1185">Reference proteome</keyword>
<dbReference type="Proteomes" id="UP001156881">
    <property type="component" value="Unassembled WGS sequence"/>
</dbReference>
<name>A0A7W6F7C3_9HYPH</name>
<dbReference type="Pfam" id="PF13505">
    <property type="entry name" value="OMP_b-brl"/>
    <property type="match status" value="1"/>
</dbReference>
<evidence type="ECO:0000256" key="3">
    <source>
        <dbReference type="ARBA" id="ARBA00023136"/>
    </source>
</evidence>
<evidence type="ECO:0000259" key="7">
    <source>
        <dbReference type="Pfam" id="PF13505"/>
    </source>
</evidence>
<dbReference type="Gene3D" id="2.40.128.90">
    <property type="entry name" value="OMPT-like"/>
    <property type="match status" value="1"/>
</dbReference>
<reference evidence="11" key="2">
    <citation type="journal article" date="2019" name="Int. J. Syst. Evol. Microbiol.">
        <title>The Global Catalogue of Microorganisms (GCM) 10K type strain sequencing project: providing services to taxonomists for standard genome sequencing and annotation.</title>
        <authorList>
            <consortium name="The Broad Institute Genomics Platform"/>
            <consortium name="The Broad Institute Genome Sequencing Center for Infectious Disease"/>
            <person name="Wu L."/>
            <person name="Ma J."/>
        </authorList>
    </citation>
    <scope>NUCLEOTIDE SEQUENCE [LARGE SCALE GENOMIC DNA]</scope>
    <source>
        <strain evidence="11">NBRC 107710</strain>
    </source>
</reference>
<protein>
    <submittedName>
        <fullName evidence="9">Opacity protein-like surface antigen</fullName>
    </submittedName>
</protein>
<evidence type="ECO:0000256" key="6">
    <source>
        <dbReference type="SAM" id="SignalP"/>
    </source>
</evidence>